<evidence type="ECO:0008006" key="3">
    <source>
        <dbReference type="Google" id="ProtNLM"/>
    </source>
</evidence>
<proteinExistence type="predicted"/>
<evidence type="ECO:0000313" key="2">
    <source>
        <dbReference type="Proteomes" id="UP000284785"/>
    </source>
</evidence>
<evidence type="ECO:0000313" key="1">
    <source>
        <dbReference type="EMBL" id="RHD89840.1"/>
    </source>
</evidence>
<dbReference type="SUPFAM" id="SSF46689">
    <property type="entry name" value="Homeodomain-like"/>
    <property type="match status" value="1"/>
</dbReference>
<gene>
    <name evidence="1" type="ORF">DW780_07200</name>
</gene>
<name>A0A414HRF3_BACT4</name>
<dbReference type="AlphaFoldDB" id="A0A414HRF3"/>
<organism evidence="1 2">
    <name type="scientific">Bacteroides thetaiotaomicron</name>
    <dbReference type="NCBI Taxonomy" id="818"/>
    <lineage>
        <taxon>Bacteria</taxon>
        <taxon>Pseudomonadati</taxon>
        <taxon>Bacteroidota</taxon>
        <taxon>Bacteroidia</taxon>
        <taxon>Bacteroidales</taxon>
        <taxon>Bacteroidaceae</taxon>
        <taxon>Bacteroides</taxon>
    </lineage>
</organism>
<comment type="caution">
    <text evidence="1">The sequence shown here is derived from an EMBL/GenBank/DDBJ whole genome shotgun (WGS) entry which is preliminary data.</text>
</comment>
<accession>A0A414HRF3</accession>
<dbReference type="RefSeq" id="WP_118214467.1">
    <property type="nucleotide sequence ID" value="NZ_JANUON010000005.1"/>
</dbReference>
<protein>
    <recommendedName>
        <fullName evidence="3">TetR/AcrR family transcriptional regulator</fullName>
    </recommendedName>
</protein>
<dbReference type="Gene3D" id="1.10.357.10">
    <property type="entry name" value="Tetracycline Repressor, domain 2"/>
    <property type="match status" value="1"/>
</dbReference>
<sequence length="204" mass="23952">MKDAYIPHYDVKSLILKETFKMLLVRNPESITVAELESAIGFTRGSIFYHMKNKKEIIELAMSTHLCSSFNPYFPVNSLHIKTLKQYIEAKINHLSGICRWMETEGIHVNIGTTFFHILSQLEVCHPEFSELMFDMREKDKQQWEKILNMAVANREIETAMDIKQLASVFCDSYTGYLIHDFGQRQDIHNNSLYSLYELIKRKY</sequence>
<dbReference type="InterPro" id="IPR009057">
    <property type="entry name" value="Homeodomain-like_sf"/>
</dbReference>
<reference evidence="1 2" key="1">
    <citation type="submission" date="2018-08" db="EMBL/GenBank/DDBJ databases">
        <title>A genome reference for cultivated species of the human gut microbiota.</title>
        <authorList>
            <person name="Zou Y."/>
            <person name="Xue W."/>
            <person name="Luo G."/>
        </authorList>
    </citation>
    <scope>NUCLEOTIDE SEQUENCE [LARGE SCALE GENOMIC DNA]</scope>
    <source>
        <strain evidence="1 2">AM30-26</strain>
    </source>
</reference>
<dbReference type="EMBL" id="QSJP01000004">
    <property type="protein sequence ID" value="RHD89840.1"/>
    <property type="molecule type" value="Genomic_DNA"/>
</dbReference>
<dbReference type="Proteomes" id="UP000284785">
    <property type="component" value="Unassembled WGS sequence"/>
</dbReference>